<dbReference type="GeneID" id="66082497"/>
<feature type="compositionally biased region" description="Polar residues" evidence="10">
    <location>
        <begin position="695"/>
        <end position="706"/>
    </location>
</feature>
<gene>
    <name evidence="12" type="ORF">E1B28_013422</name>
</gene>
<feature type="binding site" evidence="9">
    <location>
        <position position="182"/>
    </location>
    <ligand>
        <name>ATP</name>
        <dbReference type="ChEBI" id="CHEBI:30616"/>
    </ligand>
</feature>
<evidence type="ECO:0000256" key="6">
    <source>
        <dbReference type="ARBA" id="ARBA00022842"/>
    </source>
</evidence>
<evidence type="ECO:0000256" key="4">
    <source>
        <dbReference type="ARBA" id="ARBA00022777"/>
    </source>
</evidence>
<evidence type="ECO:0000313" key="12">
    <source>
        <dbReference type="EMBL" id="KAG7087456.1"/>
    </source>
</evidence>
<dbReference type="InterPro" id="IPR011877">
    <property type="entry name" value="Ribokinase"/>
</dbReference>
<keyword evidence="6 9" id="KW-0460">Magnesium</keyword>
<feature type="binding site" evidence="9">
    <location>
        <position position="274"/>
    </location>
    <ligand>
        <name>substrate</name>
    </ligand>
</feature>
<keyword evidence="9" id="KW-0539">Nucleus</keyword>
<keyword evidence="13" id="KW-1185">Reference proteome</keyword>
<feature type="binding site" evidence="9">
    <location>
        <position position="270"/>
    </location>
    <ligand>
        <name>K(+)</name>
        <dbReference type="ChEBI" id="CHEBI:29103"/>
    </ligand>
</feature>
<feature type="binding site" evidence="9">
    <location>
        <begin position="273"/>
        <end position="274"/>
    </location>
    <ligand>
        <name>ATP</name>
        <dbReference type="ChEBI" id="CHEBI:30616"/>
    </ligand>
</feature>
<keyword evidence="2 9" id="KW-0479">Metal-binding</keyword>
<dbReference type="PRINTS" id="PR00990">
    <property type="entry name" value="RIBOKINASE"/>
</dbReference>
<feature type="compositionally biased region" description="Basic and acidic residues" evidence="10">
    <location>
        <begin position="789"/>
        <end position="816"/>
    </location>
</feature>
<dbReference type="SUPFAM" id="SSF53613">
    <property type="entry name" value="Ribokinase-like"/>
    <property type="match status" value="1"/>
</dbReference>
<feature type="region of interest" description="Disordered" evidence="10">
    <location>
        <begin position="687"/>
        <end position="725"/>
    </location>
</feature>
<dbReference type="GO" id="GO:0005524">
    <property type="term" value="F:ATP binding"/>
    <property type="evidence" value="ECO:0007669"/>
    <property type="project" value="UniProtKB-UniRule"/>
</dbReference>
<feature type="compositionally biased region" description="Acidic residues" evidence="10">
    <location>
        <begin position="826"/>
        <end position="837"/>
    </location>
</feature>
<evidence type="ECO:0000256" key="9">
    <source>
        <dbReference type="HAMAP-Rule" id="MF_03215"/>
    </source>
</evidence>
<dbReference type="HAMAP" id="MF_01987">
    <property type="entry name" value="Ribokinase"/>
    <property type="match status" value="1"/>
</dbReference>
<dbReference type="EC" id="2.7.1.15" evidence="9"/>
<dbReference type="InterPro" id="IPR002139">
    <property type="entry name" value="Ribo/fructo_kinase"/>
</dbReference>
<proteinExistence type="inferred from homology"/>
<dbReference type="KEGG" id="more:E1B28_013422"/>
<organism evidence="12 13">
    <name type="scientific">Marasmius oreades</name>
    <name type="common">fairy-ring Marasmius</name>
    <dbReference type="NCBI Taxonomy" id="181124"/>
    <lineage>
        <taxon>Eukaryota</taxon>
        <taxon>Fungi</taxon>
        <taxon>Dikarya</taxon>
        <taxon>Basidiomycota</taxon>
        <taxon>Agaricomycotina</taxon>
        <taxon>Agaricomycetes</taxon>
        <taxon>Agaricomycetidae</taxon>
        <taxon>Agaricales</taxon>
        <taxon>Marasmiineae</taxon>
        <taxon>Marasmiaceae</taxon>
        <taxon>Marasmius</taxon>
    </lineage>
</organism>
<dbReference type="GO" id="GO:0019303">
    <property type="term" value="P:D-ribose catabolic process"/>
    <property type="evidence" value="ECO:0007669"/>
    <property type="project" value="UniProtKB-UniRule"/>
</dbReference>
<comment type="caution">
    <text evidence="9">Lacks conserved residue(s) required for the propagation of feature annotation.</text>
</comment>
<dbReference type="GO" id="GO:0005737">
    <property type="term" value="C:cytoplasm"/>
    <property type="evidence" value="ECO:0007669"/>
    <property type="project" value="UniProtKB-SubCell"/>
</dbReference>
<dbReference type="InterPro" id="IPR029056">
    <property type="entry name" value="Ribokinase-like"/>
</dbReference>
<evidence type="ECO:0000256" key="8">
    <source>
        <dbReference type="ARBA" id="ARBA00023277"/>
    </source>
</evidence>
<dbReference type="GO" id="GO:0046872">
    <property type="term" value="F:metal ion binding"/>
    <property type="evidence" value="ECO:0007669"/>
    <property type="project" value="UniProtKB-KW"/>
</dbReference>
<dbReference type="PANTHER" id="PTHR10584">
    <property type="entry name" value="SUGAR KINASE"/>
    <property type="match status" value="1"/>
</dbReference>
<feature type="binding site" evidence="9">
    <location>
        <begin position="42"/>
        <end position="46"/>
    </location>
    <ligand>
        <name>substrate</name>
    </ligand>
</feature>
<keyword evidence="8 9" id="KW-0119">Carbohydrate metabolism</keyword>
<keyword evidence="4 9" id="KW-0418">Kinase</keyword>
<feature type="binding site" evidence="9">
    <location>
        <begin position="14"/>
        <end position="16"/>
    </location>
    <ligand>
        <name>substrate</name>
    </ligand>
</feature>
<comment type="subunit">
    <text evidence="9">Homodimer.</text>
</comment>
<comment type="function">
    <text evidence="9">Catalyzes the phosphorylation of ribose at O-5 in a reaction requiring ATP and magnesium. The resulting D-ribose-5-phosphate can then be used either for sythesis of nucleotides, histidine, and tryptophan, or as a component of the pentose phosphate pathway.</text>
</comment>
<feature type="binding site" evidence="9">
    <location>
        <begin position="232"/>
        <end position="237"/>
    </location>
    <ligand>
        <name>ATP</name>
        <dbReference type="ChEBI" id="CHEBI:30616"/>
    </ligand>
</feature>
<feature type="binding site" evidence="9">
    <location>
        <position position="320"/>
    </location>
    <ligand>
        <name>K(+)</name>
        <dbReference type="ChEBI" id="CHEBI:29103"/>
    </ligand>
</feature>
<keyword evidence="9" id="KW-0963">Cytoplasm</keyword>
<dbReference type="AlphaFoldDB" id="A0A9P7RQK8"/>
<feature type="region of interest" description="Disordered" evidence="10">
    <location>
        <begin position="339"/>
        <end position="377"/>
    </location>
</feature>
<feature type="domain" description="Carbohydrate kinase PfkB" evidence="11">
    <location>
        <begin position="7"/>
        <end position="326"/>
    </location>
</feature>
<comment type="caution">
    <text evidence="12">The sequence shown here is derived from an EMBL/GenBank/DDBJ whole genome shotgun (WGS) entry which is preliminary data.</text>
</comment>
<dbReference type="Gene3D" id="3.40.1190.20">
    <property type="match status" value="1"/>
</dbReference>
<accession>A0A9P7RQK8</accession>
<dbReference type="PANTHER" id="PTHR10584:SF166">
    <property type="entry name" value="RIBOKINASE"/>
    <property type="match status" value="1"/>
</dbReference>
<comment type="cofactor">
    <cofactor evidence="9">
        <name>Mg(2+)</name>
        <dbReference type="ChEBI" id="CHEBI:18420"/>
    </cofactor>
    <text evidence="9">Requires a divalent cation, most likely magnesium in vivo, as an electrophilic catalyst to aid phosphoryl group transfer. It is the chelate of the metal and the nucleotide that is the actual substrate.</text>
</comment>
<feature type="region of interest" description="Disordered" evidence="10">
    <location>
        <begin position="539"/>
        <end position="567"/>
    </location>
</feature>
<feature type="active site" description="Proton acceptor" evidence="9">
    <location>
        <position position="274"/>
    </location>
</feature>
<evidence type="ECO:0000259" key="11">
    <source>
        <dbReference type="Pfam" id="PF00294"/>
    </source>
</evidence>
<feature type="region of interest" description="Disordered" evidence="10">
    <location>
        <begin position="762"/>
        <end position="845"/>
    </location>
</feature>
<comment type="similarity">
    <text evidence="9">Belongs to the carbohydrate kinase PfkB family. Ribokinase subfamily.</text>
</comment>
<evidence type="ECO:0000256" key="3">
    <source>
        <dbReference type="ARBA" id="ARBA00022741"/>
    </source>
</evidence>
<feature type="compositionally biased region" description="Acidic residues" evidence="10">
    <location>
        <begin position="539"/>
        <end position="560"/>
    </location>
</feature>
<protein>
    <recommendedName>
        <fullName evidence="9">Ribokinase</fullName>
        <shortName evidence="9">RK</shortName>
        <ecNumber evidence="9">2.7.1.15</ecNumber>
    </recommendedName>
</protein>
<comment type="pathway">
    <text evidence="9">Carbohydrate metabolism; D-ribose degradation; D-ribose 5-phosphate from beta-D-ribopyranose: step 2/2.</text>
</comment>
<dbReference type="RefSeq" id="XP_043003927.1">
    <property type="nucleotide sequence ID" value="XM_043158578.1"/>
</dbReference>
<evidence type="ECO:0000256" key="2">
    <source>
        <dbReference type="ARBA" id="ARBA00022723"/>
    </source>
</evidence>
<evidence type="ECO:0000313" key="13">
    <source>
        <dbReference type="Proteomes" id="UP001049176"/>
    </source>
</evidence>
<name>A0A9P7RQK8_9AGAR</name>
<evidence type="ECO:0000256" key="5">
    <source>
        <dbReference type="ARBA" id="ARBA00022840"/>
    </source>
</evidence>
<feature type="binding site" evidence="9">
    <location>
        <position position="318"/>
    </location>
    <ligand>
        <name>K(+)</name>
        <dbReference type="ChEBI" id="CHEBI:29103"/>
    </ligand>
</feature>
<evidence type="ECO:0000256" key="1">
    <source>
        <dbReference type="ARBA" id="ARBA00022679"/>
    </source>
</evidence>
<dbReference type="EMBL" id="CM032189">
    <property type="protein sequence ID" value="KAG7087456.1"/>
    <property type="molecule type" value="Genomic_DNA"/>
</dbReference>
<feature type="region of interest" description="Disordered" evidence="10">
    <location>
        <begin position="389"/>
        <end position="421"/>
    </location>
</feature>
<dbReference type="CDD" id="cd01174">
    <property type="entry name" value="ribokinase"/>
    <property type="match status" value="1"/>
</dbReference>
<feature type="binding site" evidence="9">
    <location>
        <position position="324"/>
    </location>
    <ligand>
        <name>K(+)</name>
        <dbReference type="ChEBI" id="CHEBI:29103"/>
    </ligand>
</feature>
<keyword evidence="1 9" id="KW-0808">Transferase</keyword>
<feature type="binding site" evidence="9">
    <location>
        <position position="135"/>
    </location>
    <ligand>
        <name>substrate</name>
    </ligand>
</feature>
<sequence>MVNVPRCLVRGSINVDEYFDVKDIARPGETISSHGLAKRAGGKGANQAVAVAKAGGQADFVGAVGEDGLWTLDHLSEHGVNIAGSERVSELTGRALIQVAEDGENSIILFKGANYAKLPKKPIHPLTTHLLLQNEISLDESLFYLSEAASLSLVTIFNPSPMPTTEELKSFPWYQLTWLIVNEGEAADMYRILISRTNAEQETDVQAYTEIPAYSITRKLLSQMPTTNVVCTLGGRGVLALLPSLRDSGGLPEPIYLPAAKLDKGVVDTTGAGDCFAGYMAAGLMNLQQEKGTKLLSKQDVIAVMTRCVQAAGLCVQKPGAMASIPLGTEVDIETVNLHKSMPPKRCSSPPLDRDSRAAKRRRTSISNYEKSPIRKSYSLPNTPFSYQYAFPEDSNPSTPYPPFPSDSPSNPFGRRRSLAPLLPPSTPFGRHVVLRFRFFRHGEVIDSRGVYRVTQVPLSYNFRHLKTLVAFLFGGQSGMDDEEDGEKGHLFEVKKNVEMWSRSYRHGAIKRGKTITRLSSVCDPYRYKDEWDFDDASWEIGRDDEDEEREEEIDELQEDNEPKWEAEEDYTLEHVWNSPEDESDEGDSAPRLKPVAIVYFYTPASNPQRRAQVHITLEDTPAPPRKGRGNTPTVFRARGHVYLCPIPEDEPDEWEDEDWEVKLSPNNWNSPPKAFTEYMRRTSSLPPPTLYKHSGQSTASLTSTPGLEADYSSSPPKSSPFPSTPFSIGRAVSMDSLGSSSISPAPKRLFGVFPERTPALPLAQRKRTAYITKRIERSRQRTKSRPRKKDEIEDSKERERLREDMWSGVRDRNPDGEAVDQLVSEGDDETAEEEEQAKEKDDRKTIRVRGANGVYMTLEEAMLLVVDEQEV</sequence>
<dbReference type="GO" id="GO:0005634">
    <property type="term" value="C:nucleus"/>
    <property type="evidence" value="ECO:0007669"/>
    <property type="project" value="UniProtKB-SubCell"/>
</dbReference>
<evidence type="ECO:0000256" key="7">
    <source>
        <dbReference type="ARBA" id="ARBA00022958"/>
    </source>
</evidence>
<dbReference type="InterPro" id="IPR011611">
    <property type="entry name" value="PfkB_dom"/>
</dbReference>
<comment type="subcellular location">
    <subcellularLocation>
        <location evidence="9">Cytoplasm</location>
    </subcellularLocation>
    <subcellularLocation>
        <location evidence="9">Nucleus</location>
    </subcellularLocation>
</comment>
<dbReference type="GO" id="GO:0004747">
    <property type="term" value="F:ribokinase activity"/>
    <property type="evidence" value="ECO:0007669"/>
    <property type="project" value="UniProtKB-UniRule"/>
</dbReference>
<feature type="binding site" evidence="9">
    <location>
        <position position="268"/>
    </location>
    <ligand>
        <name>K(+)</name>
        <dbReference type="ChEBI" id="CHEBI:29103"/>
    </ligand>
</feature>
<keyword evidence="3 9" id="KW-0547">Nucleotide-binding</keyword>
<reference evidence="12" key="1">
    <citation type="journal article" date="2021" name="Genome Biol. Evol.">
        <title>The assembled and annotated genome of the fairy-ring fungus Marasmius oreades.</title>
        <authorList>
            <person name="Hiltunen M."/>
            <person name="Ament-Velasquez S.L."/>
            <person name="Johannesson H."/>
        </authorList>
    </citation>
    <scope>NUCLEOTIDE SEQUENCE</scope>
    <source>
        <strain evidence="12">03SP1</strain>
    </source>
</reference>
<dbReference type="OrthoDB" id="415590at2759"/>
<keyword evidence="5 9" id="KW-0067">ATP-binding</keyword>
<evidence type="ECO:0000256" key="10">
    <source>
        <dbReference type="SAM" id="MobiDB-lite"/>
    </source>
</evidence>
<keyword evidence="7 9" id="KW-0630">Potassium</keyword>
<comment type="activity regulation">
    <text evidence="9">Activated by a monovalent cation that binds near, but not in, the active site. The most likely occupant of the site in vivo is potassium. Ion binding induces a conformational change that may alter substrate affinity.</text>
</comment>
<dbReference type="Proteomes" id="UP001049176">
    <property type="component" value="Chromosome 9"/>
</dbReference>
<comment type="catalytic activity">
    <reaction evidence="9">
        <text>D-ribose + ATP = D-ribose 5-phosphate + ADP + H(+)</text>
        <dbReference type="Rhea" id="RHEA:13697"/>
        <dbReference type="ChEBI" id="CHEBI:15378"/>
        <dbReference type="ChEBI" id="CHEBI:30616"/>
        <dbReference type="ChEBI" id="CHEBI:47013"/>
        <dbReference type="ChEBI" id="CHEBI:78346"/>
        <dbReference type="ChEBI" id="CHEBI:456216"/>
        <dbReference type="EC" id="2.7.1.15"/>
    </reaction>
</comment>
<dbReference type="Pfam" id="PF00294">
    <property type="entry name" value="PfkB"/>
    <property type="match status" value="1"/>
</dbReference>
<feature type="binding site" evidence="9">
    <location>
        <position position="315"/>
    </location>
    <ligand>
        <name>K(+)</name>
        <dbReference type="ChEBI" id="CHEBI:29103"/>
    </ligand>
</feature>